<dbReference type="GO" id="GO:0120020">
    <property type="term" value="F:cholesterol transfer activity"/>
    <property type="evidence" value="ECO:0007669"/>
    <property type="project" value="TreeGrafter"/>
</dbReference>
<gene>
    <name evidence="10" type="ORF">NHX12_026532</name>
</gene>
<dbReference type="GO" id="GO:0042632">
    <property type="term" value="P:cholesterol homeostasis"/>
    <property type="evidence" value="ECO:0007669"/>
    <property type="project" value="TreeGrafter"/>
</dbReference>
<dbReference type="OrthoDB" id="6484170at2759"/>
<dbReference type="SUPFAM" id="SSF56968">
    <property type="entry name" value="Lipovitellin-phosvitin complex, beta-sheet shell regions"/>
    <property type="match status" value="2"/>
</dbReference>
<comment type="subcellular location">
    <subcellularLocation>
        <location evidence="1">Secreted</location>
    </subcellularLocation>
</comment>
<dbReference type="PROSITE" id="PS51211">
    <property type="entry name" value="VITELLOGENIN"/>
    <property type="match status" value="1"/>
</dbReference>
<evidence type="ECO:0000256" key="8">
    <source>
        <dbReference type="SAM" id="SignalP"/>
    </source>
</evidence>
<dbReference type="Pfam" id="PF01347">
    <property type="entry name" value="Vitellogenin_N"/>
    <property type="match status" value="1"/>
</dbReference>
<feature type="chain" id="PRO_5040397533" description="Vitellogenin domain-containing protein" evidence="8">
    <location>
        <begin position="21"/>
        <end position="3774"/>
    </location>
</feature>
<dbReference type="SUPFAM" id="SSF48431">
    <property type="entry name" value="Lipovitellin-phosvitin complex, superhelical domain"/>
    <property type="match status" value="1"/>
</dbReference>
<sequence length="3774" mass="418194">MGESKLCILLLLSTAALALAQRFKTLHKYDYQYETESLNSIRGASELVNGPKGSCKVEIEVPQTCSFIVRTTGCLLSEVVDTGADGSPVFAPAPGSDAFAAGMEMYPLKVVVEGELVVKLYPEEGETTSILNVKRGIISTLLVPLVDKDNNMATIYGKCKTQYTADDSQTDVSLSRDLSGCDKFVPMRDQTSPLALISGMQYPLAQLIRSSQTCQYKFDNDNKHMTTGSCTERHILVPFSHKGEYGVTNVGKQDLTLLEVSAHNDRIFDYNEANVKSLHMEAVVDKNVIQDKEAGLALLRELATLPDTEGERRARIFYTLVQMLRGMKTETLRSGIAEALEVSVPLTFQALAQCGTPECSSGIMQIFRTYDSSALEVDAAVFALGLVSNPSPLLINDMLEMAKYKPSKSIMYALSNIVKRFYKAEGKLIPEIYSVAEFMTAQLGDCTGDKDITFMTLRVVGNMAAALGGAGPALRTAVIQCVNQPAASTAVQQAAIQVFRLTTVPEEGREVLMQVVLDSASPLQKRIAAYLVLMKDPQPTELAQLLTSLPNDQDQQARSFVISHITNILTSTDPATKELREKIANALQGNDIGTVMDPTKFAGNYKMGFIGGNVIFEGTSYLPKEVMLEMTLKAFGYDIDMMEIGMEGKGFEPTVEALFGENGFFPDTALKTMYFVSDNMPIQASEMLKNMMPAALRKDRKKRQVSQGLVKEIGRNLNKLVRDLKAQQSPEAMVYLSLLGNELGYLKTDEMADMAYSAAMMIDRMLKMFPTDLMKAVMTTTDNKMFAHYIFMDNEFFLPTANGMPLRIALSGTFTPGIKGGLNIARDMSEISFMPSAGVGFVTEMGTFIPEYVNSGIEMHTNLYHESGLQAKISMERESVKMTIPAPKSPTKLISITNNLVAVTGAERKTLPPTVTDRVDVNECTVFFAGMKFCNVLQYTDAFSQETAPYFPFTGDSKFAVEIHPTGDVNEYTATIAYELLKEGEEGRQKVDAVKMVLRAEGDEPVEARATVKYNRRKNVLTTDIQIPDYDVEAGFKLGVSDGSPKSKEIYGFTLDLINKNVPQLSLRARANHKAMKEGMLQVQLLIPSVNADASLTANVKRGEVMECELKSDVKFLASTSEQKLSVKYDGSKIEAEVESDMNSEIMNILPGADLIKKYGNDILDTRVGETDMQIRHILTKSLEATNNYMEKYASDYITFRIPDMPEMSLPEKLFLNTKTKVIYIFNNERFTIAIPIPLGGKSTEELNFPAALTTPRLSMPQLGLDISSMQIPIPELFVPETITISVPLFGRAEVSAMLKSNIYELEATIAAGKDDAAHSAMYDVKGTSPLDVLSFQIEGSGMFANQDSIKAELKSTLAHKFLEASLNIVEETVTEKAGLKSSSKIEAKSILGLNVVMEHIGMFAMDTEEMSGDSNLKTVVKVGPFYGNTFSTQSFAIYPFRQEAKIDSSLKVDSTFVQAQNIFSAALNNGELSVMSNTNAFEDALVHVAELSFKEQTVSLKSDTNALALGMKIRNEAQASVGAGVVFFKIETNADQSENRIFSLQTGTLDVNGLVFNSDANVKLLENEATHKATLKMSKDGLETSGQSTIKSLLTMENNFMAGLDASRATLSINNKASLSEIKFDNANTLTITPASLDFNSNVETIASENVLYTQGITIDVKPYIASATVNNNLKVLGANFVNEAQLKAELYKMDLSGSMKAIYDEQEIKHTYEMNYADLAANAKYSTIGKLFGTHMSHNTELEVVGLAAKLSNDARFNSQLMRFDHNVRASMVPFDFNLDAVLNADGDLALYGKQSAQIYGKFLLRAQPLVFASSHEYRASVSHKMEDGLSLETTIDNKMDTLLSPQVQETKFRLKSKLNNHAFNEDINIYNTAERIGMELSGTVFTNVLNIDSTENQEFTISGFLKYDKNTDSQLIQIPFIDAAAFLENIKVVCVSLLETLRNYINNEEMAARLVAVPQQVSDFVKTLDIEDKAIQLKQYLTDFTQEYSISMEDLEAYLTKVTEFVKTRLTVIATSIQNICVLVKELVISGTLSETLVLKLEELNDMYDIKTMVLAVMDTIIEFTEQINLEKLTGSSMAYLQDIDAKYEIMSTLQMLLRDLKQYFEIFDLSQCVANIKSYISSVNFERAIMELIPTEIFSEIIRDVKDIVQEFKVLEKVNAIHANIRDLVVKMEIDKKMKDIMEQIVVLLNRLQIEETIQVVFKKLWIKEISEGCIVLFDTSTKYVKETNIKDLIEDALRALNNTLVEFVRILNSLEYNDTVRRANNLISFYTSCVNDLIRDLQIPQKLDATVEFINAMLSSIQGSMERLRETKVSEMLQIVKDVFDATVLSPLKTITEYLKQEISAINFDAEITPYLRLVSKYYQKVVTVVSDILTNMVEVMQNVFAEQIMFSEIKQMIEGVTTGLKRAELEIPSFTLPCTDLVVPSIKISMDTLYEIQMPTQLEIPQFTIIGLYTIPASTISFEEIKQRIIEVINYIVNLENKMPSFEDIFGDISLNYFPAMPQVTIPQISLADISFPEIPVMNLDKLVETLKIPDIQLPTLPTNLMIPCFGKVYGEIKFHSPIYTIKNTAELKNSTDDEMNPQFSGFVNSEGKSPTFEILNFNIDSTAHIAFPKRSRAVLAETLKFTHQVFGLEHQASANFYGRSAQAQAQTTVKVTTSPYTASFTNKASIAMDRWITLSMDSKYDHMISIPKIDFTNEITANQQGTIEQEGTTIKVKNVGTVMNSGEEVHKVNVVMNIDPTIVAMTFSAETNAQLLKMKQQITAESVFLDRFRFTIRNEAEGPAVKNSLFVASGQGTLFTSPRMEFKANHDAELYGLVGGVFSNAINIQIRPTEFVLDFQNKGNANVNLLDALIANIELQNDYSAMLNINSQHINTMALARFNQYKLLYNITVDNNEMEAAIFADVDSTIDLGFLNIPISIPEFSLLFVDFSTPAITDLNLYELTGLTTTEQNIHVDAKIAYKKSQAMPIYYITDLIRIPSLGNIVSELSVKSAIIDLNVIGGLYTSDELVVRIGATSASEFECLKAKLDGTSTLTTVSGMKLTNSLSLENTHITATHDSSIGVNTETFAATISVATTGRINIPIVNLIVKQNLVADTKGSAISTFEMKGDFNVPRIEASGNVEADHSLKLEGSFMQVSIESNTKANINGRALEQYVILGVLDNEATLYMTEEGLRSTSKVIADYKLNDGSTKVIGMDVNEYVAIEASLSRVNAVLKFTSNNEVNMLAFNTNGKHVAKATIDLAPMSALADMEMSLSQSSNLVDLTYDAKTAIDMTSTKQKVYCSAKLVTPVYTSMLEAEVQGDAPVFKVTLKSSATSPMVFLEYGMDASSTTDFANEALMMTNRAVLTHTDLTVDVNHVISQALRLKRQVDGSTSRQTLNVDIASSTFTDGNFRCAAGRDGISASLSTPSTGFLGLQVNTRLLSQMSARLYSRYTSAPEDDVDVLVIRISPKADDKMSLQVAFNMEAPADMLVGLKERLPLITSAFTGFAAKYQITMLAENLMNSMYTIVGDTYEFAMNYDMEMSQLSVFFRNVMALYQNTVLVYLDAAVKVLRETKFKLPTTEEMTTLPEVLETLTSSIAAMLEKVMQIINKEAEVYLNSLAETISDVTFLYKNGEAITGAQIINLVQTSFKSASDVVVDFVKNMESLDMMLERIRETTQAVVTKTQEFVDTIKSDYLDAVLVNVNSLYCKLFTVMKDLSARMALISMECFNSAIEYLMGMMINVTSQFQSSVSVFLQQASEETKVYMRVSNGRLELDVPVPFKQ</sequence>
<dbReference type="InterPro" id="IPR001747">
    <property type="entry name" value="Vitellogenin_N"/>
</dbReference>
<evidence type="ECO:0000256" key="3">
    <source>
        <dbReference type="ARBA" id="ARBA00022525"/>
    </source>
</evidence>
<dbReference type="InterPro" id="IPR015819">
    <property type="entry name" value="Lipid_transp_b-sht_shell"/>
</dbReference>
<evidence type="ECO:0000256" key="4">
    <source>
        <dbReference type="ARBA" id="ARBA00022729"/>
    </source>
</evidence>
<dbReference type="Gene3D" id="2.30.230.10">
    <property type="entry name" value="Lipovitellin, beta-sheet shell regions, chain A"/>
    <property type="match status" value="1"/>
</dbReference>
<dbReference type="InterPro" id="IPR011030">
    <property type="entry name" value="Lipovitellin_superhlx_dom"/>
</dbReference>
<dbReference type="Pfam" id="PF09172">
    <property type="entry name" value="Vit_open_b-sht"/>
    <property type="match status" value="1"/>
</dbReference>
<keyword evidence="11" id="KW-1185">Reference proteome</keyword>
<dbReference type="PANTHER" id="PTHR13769:SF5">
    <property type="entry name" value="APOLIPOPROTEIN B-100-RELATED"/>
    <property type="match status" value="1"/>
</dbReference>
<dbReference type="GO" id="GO:0042953">
    <property type="term" value="P:lipoprotein transport"/>
    <property type="evidence" value="ECO:0007669"/>
    <property type="project" value="TreeGrafter"/>
</dbReference>
<dbReference type="GO" id="GO:0034361">
    <property type="term" value="C:very-low-density lipoprotein particle"/>
    <property type="evidence" value="ECO:0007669"/>
    <property type="project" value="TreeGrafter"/>
</dbReference>
<dbReference type="Proteomes" id="UP001148018">
    <property type="component" value="Unassembled WGS sequence"/>
</dbReference>
<dbReference type="InterPro" id="IPR009454">
    <property type="entry name" value="Lipid_transpt_open_b-sht"/>
</dbReference>
<evidence type="ECO:0000313" key="10">
    <source>
        <dbReference type="EMBL" id="KAJ3607017.1"/>
    </source>
</evidence>
<keyword evidence="3" id="KW-0964">Secreted</keyword>
<dbReference type="Gene3D" id="2.20.80.10">
    <property type="entry name" value="Lipovitellin-phosvitin complex, chain A, domain 4"/>
    <property type="match status" value="1"/>
</dbReference>
<protein>
    <recommendedName>
        <fullName evidence="9">Vitellogenin domain-containing protein</fullName>
    </recommendedName>
</protein>
<organism evidence="10 11">
    <name type="scientific">Muraenolepis orangiensis</name>
    <name type="common">Patagonian moray cod</name>
    <dbReference type="NCBI Taxonomy" id="630683"/>
    <lineage>
        <taxon>Eukaryota</taxon>
        <taxon>Metazoa</taxon>
        <taxon>Chordata</taxon>
        <taxon>Craniata</taxon>
        <taxon>Vertebrata</taxon>
        <taxon>Euteleostomi</taxon>
        <taxon>Actinopterygii</taxon>
        <taxon>Neopterygii</taxon>
        <taxon>Teleostei</taxon>
        <taxon>Neoteleostei</taxon>
        <taxon>Acanthomorphata</taxon>
        <taxon>Zeiogadaria</taxon>
        <taxon>Gadariae</taxon>
        <taxon>Gadiformes</taxon>
        <taxon>Muraenolepidoidei</taxon>
        <taxon>Muraenolepididae</taxon>
        <taxon>Muraenolepis</taxon>
    </lineage>
</organism>
<accession>A0A9Q0INC3</accession>
<evidence type="ECO:0000256" key="7">
    <source>
        <dbReference type="PROSITE-ProRule" id="PRU00557"/>
    </source>
</evidence>
<dbReference type="Gene3D" id="1.25.10.20">
    <property type="entry name" value="Vitellinogen, superhelical"/>
    <property type="match status" value="1"/>
</dbReference>
<dbReference type="GO" id="GO:0034359">
    <property type="term" value="C:mature chylomicron"/>
    <property type="evidence" value="ECO:0007669"/>
    <property type="project" value="TreeGrafter"/>
</dbReference>
<dbReference type="EMBL" id="JANIIK010000042">
    <property type="protein sequence ID" value="KAJ3607017.1"/>
    <property type="molecule type" value="Genomic_DNA"/>
</dbReference>
<dbReference type="SMART" id="SM00638">
    <property type="entry name" value="LPD_N"/>
    <property type="match status" value="1"/>
</dbReference>
<dbReference type="GO" id="GO:0034362">
    <property type="term" value="C:low-density lipoprotein particle"/>
    <property type="evidence" value="ECO:0007669"/>
    <property type="project" value="TreeGrafter"/>
</dbReference>
<dbReference type="InterPro" id="IPR015816">
    <property type="entry name" value="Vitellinogen_b-sht_N"/>
</dbReference>
<feature type="signal peptide" evidence="8">
    <location>
        <begin position="1"/>
        <end position="20"/>
    </location>
</feature>
<name>A0A9Q0INC3_9TELE</name>
<dbReference type="GO" id="GO:0006642">
    <property type="term" value="P:triglyceride mobilization"/>
    <property type="evidence" value="ECO:0007669"/>
    <property type="project" value="TreeGrafter"/>
</dbReference>
<comment type="caution">
    <text evidence="10">The sequence shown here is derived from an EMBL/GenBank/DDBJ whole genome shotgun (WGS) entry which is preliminary data.</text>
</comment>
<reference evidence="10" key="1">
    <citation type="submission" date="2022-07" db="EMBL/GenBank/DDBJ databases">
        <title>Chromosome-level genome of Muraenolepis orangiensis.</title>
        <authorList>
            <person name="Kim J."/>
        </authorList>
    </citation>
    <scope>NUCLEOTIDE SEQUENCE</scope>
    <source>
        <strain evidence="10">KU_S4_2022</strain>
        <tissue evidence="10">Muscle</tissue>
    </source>
</reference>
<comment type="caution">
    <text evidence="7">Lacks conserved residue(s) required for the propagation of feature annotation.</text>
</comment>
<dbReference type="InterPro" id="IPR015255">
    <property type="entry name" value="Vitellinogen_open_b-sht"/>
</dbReference>
<evidence type="ECO:0000256" key="6">
    <source>
        <dbReference type="ARBA" id="ARBA00023180"/>
    </source>
</evidence>
<evidence type="ECO:0000256" key="2">
    <source>
        <dbReference type="ARBA" id="ARBA00022448"/>
    </source>
</evidence>
<keyword evidence="4 8" id="KW-0732">Signal</keyword>
<dbReference type="SMART" id="SM01169">
    <property type="entry name" value="DUF1943"/>
    <property type="match status" value="1"/>
</dbReference>
<dbReference type="PANTHER" id="PTHR13769">
    <property type="entry name" value="APOLIPOPROTEIN B"/>
    <property type="match status" value="1"/>
</dbReference>
<dbReference type="Pfam" id="PF06448">
    <property type="entry name" value="DUF1081"/>
    <property type="match status" value="1"/>
</dbReference>
<dbReference type="InterPro" id="IPR052418">
    <property type="entry name" value="Apolipoprotein_B"/>
</dbReference>
<evidence type="ECO:0000256" key="1">
    <source>
        <dbReference type="ARBA" id="ARBA00004613"/>
    </source>
</evidence>
<evidence type="ECO:0000259" key="9">
    <source>
        <dbReference type="PROSITE" id="PS51211"/>
    </source>
</evidence>
<keyword evidence="5" id="KW-0445">Lipid transport</keyword>
<keyword evidence="2" id="KW-0813">Transport</keyword>
<proteinExistence type="predicted"/>
<keyword evidence="6" id="KW-0325">Glycoprotein</keyword>
<evidence type="ECO:0000313" key="11">
    <source>
        <dbReference type="Proteomes" id="UP001148018"/>
    </source>
</evidence>
<feature type="domain" description="Vitellogenin" evidence="9">
    <location>
        <begin position="23"/>
        <end position="658"/>
    </location>
</feature>
<dbReference type="GO" id="GO:0030301">
    <property type="term" value="P:cholesterol transport"/>
    <property type="evidence" value="ECO:0007669"/>
    <property type="project" value="TreeGrafter"/>
</dbReference>
<dbReference type="GO" id="GO:0050750">
    <property type="term" value="F:low-density lipoprotein particle receptor binding"/>
    <property type="evidence" value="ECO:0007669"/>
    <property type="project" value="TreeGrafter"/>
</dbReference>
<evidence type="ECO:0000256" key="5">
    <source>
        <dbReference type="ARBA" id="ARBA00023055"/>
    </source>
</evidence>